<name>G7DXT6_MIXOS</name>
<comment type="similarity">
    <text evidence="1">Belongs to the peptidase S33 family. ABHD4/ABHD5 subfamily.</text>
</comment>
<accession>G7DXT6</accession>
<proteinExistence type="inferred from homology"/>
<dbReference type="RefSeq" id="XP_014569919.1">
    <property type="nucleotide sequence ID" value="XM_014714433.1"/>
</dbReference>
<evidence type="ECO:0000313" key="3">
    <source>
        <dbReference type="EMBL" id="GAA95396.1"/>
    </source>
</evidence>
<protein>
    <recommendedName>
        <fullName evidence="2">AB hydrolase-1 domain-containing protein</fullName>
    </recommendedName>
</protein>
<dbReference type="EMBL" id="BABT02000062">
    <property type="protein sequence ID" value="GAA95396.1"/>
    <property type="molecule type" value="Genomic_DNA"/>
</dbReference>
<dbReference type="FunCoup" id="G7DXT6">
    <property type="interactions" value="153"/>
</dbReference>
<sequence length="444" mass="49990">MAATVSPYPHSWSKSFAHWWNTSTTSSASAEEALLRRGLEPSIPLYIAPSSPIAANASEAQSDRKAGSSGKLAISRSVQLDDRHKHQRLNLVEIGTPERDAKEHPVIVLHGYGGGLAYYWQNLHAMAAQDDVRLYLVDWLGMGRSGRPSFPRIKAKGDPRTPANVRSRVQQAEEFFVESLEMLRQKEKIEKFTLVGHSLGGYMSIAYALKYPEKVSKLVLVSPVGIPESPYESDPYDDPAPSQANLERITQAEFKQSQIDMQRGSQPDEAEAKKLPRPNAWWAWLWERNVSPFQIVRLSTFLGPALVSRYATRRYAAFDTPVQRELYAYLYEICREKGSGEYALAHILSPGAYARWPMVKRVNSLNMPMTFIYGEHDWMDPKGGEDILAAIRAKPDSAAVKLQKLRSKQKINQHSGHWVFLDNPKGFDKILAAELREAVQDAKL</sequence>
<dbReference type="Proteomes" id="UP000009131">
    <property type="component" value="Unassembled WGS sequence"/>
</dbReference>
<dbReference type="GO" id="GO:0004623">
    <property type="term" value="F:phospholipase A2 activity"/>
    <property type="evidence" value="ECO:0007669"/>
    <property type="project" value="TreeGrafter"/>
</dbReference>
<dbReference type="OMA" id="AFHSMMQ"/>
<evidence type="ECO:0000259" key="2">
    <source>
        <dbReference type="Pfam" id="PF00561"/>
    </source>
</evidence>
<feature type="domain" description="AB hydrolase-1" evidence="2">
    <location>
        <begin position="105"/>
        <end position="424"/>
    </location>
</feature>
<dbReference type="GO" id="GO:0035965">
    <property type="term" value="P:cardiolipin acyl-chain remodeling"/>
    <property type="evidence" value="ECO:0007669"/>
    <property type="project" value="TreeGrafter"/>
</dbReference>
<dbReference type="PANTHER" id="PTHR42886">
    <property type="entry name" value="RE40534P-RELATED"/>
    <property type="match status" value="1"/>
</dbReference>
<keyword evidence="4" id="KW-1185">Reference proteome</keyword>
<reference evidence="3 4" key="1">
    <citation type="journal article" date="2011" name="J. Gen. Appl. Microbiol.">
        <title>Draft genome sequencing of the enigmatic basidiomycete Mixia osmundae.</title>
        <authorList>
            <person name="Nishida H."/>
            <person name="Nagatsuka Y."/>
            <person name="Sugiyama J."/>
        </authorList>
    </citation>
    <scope>NUCLEOTIDE SEQUENCE [LARGE SCALE GENOMIC DNA]</scope>
    <source>
        <strain evidence="4">CBS 9802 / IAM 14324 / JCM 22182 / KY 12970</strain>
    </source>
</reference>
<dbReference type="GO" id="GO:0055088">
    <property type="term" value="P:lipid homeostasis"/>
    <property type="evidence" value="ECO:0007669"/>
    <property type="project" value="TreeGrafter"/>
</dbReference>
<dbReference type="PANTHER" id="PTHR42886:SF29">
    <property type="entry name" value="PUMMELIG, ISOFORM A"/>
    <property type="match status" value="1"/>
</dbReference>
<dbReference type="GO" id="GO:0005743">
    <property type="term" value="C:mitochondrial inner membrane"/>
    <property type="evidence" value="ECO:0007669"/>
    <property type="project" value="TreeGrafter"/>
</dbReference>
<reference evidence="3 4" key="2">
    <citation type="journal article" date="2012" name="Open Biol.">
        <title>Characteristics of nucleosomes and linker DNA regions on the genome of the basidiomycete Mixia osmundae revealed by mono- and dinucleosome mapping.</title>
        <authorList>
            <person name="Nishida H."/>
            <person name="Kondo S."/>
            <person name="Matsumoto T."/>
            <person name="Suzuki Y."/>
            <person name="Yoshikawa H."/>
            <person name="Taylor T.D."/>
            <person name="Sugiyama J."/>
        </authorList>
    </citation>
    <scope>NUCLEOTIDE SEQUENCE [LARGE SCALE GENOMIC DNA]</scope>
    <source>
        <strain evidence="4">CBS 9802 / IAM 14324 / JCM 22182 / KY 12970</strain>
    </source>
</reference>
<dbReference type="GO" id="GO:0042171">
    <property type="term" value="F:lysophosphatidic acid acyltransferase activity"/>
    <property type="evidence" value="ECO:0007669"/>
    <property type="project" value="TreeGrafter"/>
</dbReference>
<dbReference type="GO" id="GO:0006654">
    <property type="term" value="P:phosphatidic acid biosynthetic process"/>
    <property type="evidence" value="ECO:0007669"/>
    <property type="project" value="TreeGrafter"/>
</dbReference>
<dbReference type="Gene3D" id="3.40.50.1820">
    <property type="entry name" value="alpha/beta hydrolase"/>
    <property type="match status" value="1"/>
</dbReference>
<dbReference type="OrthoDB" id="7457040at2759"/>
<dbReference type="InterPro" id="IPR029058">
    <property type="entry name" value="AB_hydrolase_fold"/>
</dbReference>
<dbReference type="STRING" id="764103.G7DXT6"/>
<organism evidence="3 4">
    <name type="scientific">Mixia osmundae (strain CBS 9802 / IAM 14324 / JCM 22182 / KY 12970)</name>
    <dbReference type="NCBI Taxonomy" id="764103"/>
    <lineage>
        <taxon>Eukaryota</taxon>
        <taxon>Fungi</taxon>
        <taxon>Dikarya</taxon>
        <taxon>Basidiomycota</taxon>
        <taxon>Pucciniomycotina</taxon>
        <taxon>Mixiomycetes</taxon>
        <taxon>Mixiales</taxon>
        <taxon>Mixiaceae</taxon>
        <taxon>Mixia</taxon>
    </lineage>
</organism>
<evidence type="ECO:0000256" key="1">
    <source>
        <dbReference type="ARBA" id="ARBA00038097"/>
    </source>
</evidence>
<comment type="caution">
    <text evidence="3">The sequence shown here is derived from an EMBL/GenBank/DDBJ whole genome shotgun (WGS) entry which is preliminary data.</text>
</comment>
<gene>
    <name evidence="3" type="primary">Mo02050</name>
    <name evidence="3" type="ORF">E5Q_02050</name>
</gene>
<dbReference type="Pfam" id="PF00561">
    <property type="entry name" value="Abhydrolase_1"/>
    <property type="match status" value="1"/>
</dbReference>
<evidence type="ECO:0000313" key="4">
    <source>
        <dbReference type="Proteomes" id="UP000009131"/>
    </source>
</evidence>
<dbReference type="InParanoid" id="G7DXT6"/>
<dbReference type="SUPFAM" id="SSF53474">
    <property type="entry name" value="alpha/beta-Hydrolases"/>
    <property type="match status" value="1"/>
</dbReference>
<dbReference type="eggNOG" id="KOG4409">
    <property type="taxonomic scope" value="Eukaryota"/>
</dbReference>
<dbReference type="AlphaFoldDB" id="G7DXT6"/>
<dbReference type="HOGENOM" id="CLU_017361_3_1_1"/>
<dbReference type="InterPro" id="IPR000073">
    <property type="entry name" value="AB_hydrolase_1"/>
</dbReference>